<keyword evidence="3" id="KW-1133">Transmembrane helix</keyword>
<evidence type="ECO:0000256" key="5">
    <source>
        <dbReference type="RuleBase" id="RU367022"/>
    </source>
</evidence>
<dbReference type="InterPro" id="IPR007274">
    <property type="entry name" value="Cop_transporter"/>
</dbReference>
<dbReference type="Proteomes" id="UP000775547">
    <property type="component" value="Unassembled WGS sequence"/>
</dbReference>
<gene>
    <name evidence="7" type="ORF">DXG03_005371</name>
</gene>
<keyword evidence="5" id="KW-0813">Transport</keyword>
<keyword evidence="5" id="KW-0406">Ion transport</keyword>
<dbReference type="GO" id="GO:0005375">
    <property type="term" value="F:copper ion transmembrane transporter activity"/>
    <property type="evidence" value="ECO:0007669"/>
    <property type="project" value="UniProtKB-UniRule"/>
</dbReference>
<name>A0A9P7G607_9AGAR</name>
<comment type="similarity">
    <text evidence="5">Belongs to the copper transporter (Ctr) (TC 1.A.56) family. SLC31A subfamily.</text>
</comment>
<feature type="signal peptide" evidence="6">
    <location>
        <begin position="1"/>
        <end position="22"/>
    </location>
</feature>
<dbReference type="PANTHER" id="PTHR12483:SF27">
    <property type="entry name" value="COPPER TRANSPORT PROTEIN CTR1"/>
    <property type="match status" value="1"/>
</dbReference>
<evidence type="ECO:0000256" key="2">
    <source>
        <dbReference type="ARBA" id="ARBA00022692"/>
    </source>
</evidence>
<protein>
    <recommendedName>
        <fullName evidence="5">Copper transport protein</fullName>
    </recommendedName>
</protein>
<keyword evidence="6" id="KW-0732">Signal</keyword>
<comment type="subcellular location">
    <subcellularLocation>
        <location evidence="1 5">Membrane</location>
        <topology evidence="1 5">Multi-pass membrane protein</topology>
    </subcellularLocation>
</comment>
<dbReference type="EMBL" id="JABCKV010000323">
    <property type="protein sequence ID" value="KAG5641377.1"/>
    <property type="molecule type" value="Genomic_DNA"/>
</dbReference>
<keyword evidence="8" id="KW-1185">Reference proteome</keyword>
<proteinExistence type="inferred from homology"/>
<dbReference type="GO" id="GO:0005886">
    <property type="term" value="C:plasma membrane"/>
    <property type="evidence" value="ECO:0007669"/>
    <property type="project" value="TreeGrafter"/>
</dbReference>
<accession>A0A9P7G607</accession>
<evidence type="ECO:0000256" key="3">
    <source>
        <dbReference type="ARBA" id="ARBA00022989"/>
    </source>
</evidence>
<evidence type="ECO:0000256" key="6">
    <source>
        <dbReference type="SAM" id="SignalP"/>
    </source>
</evidence>
<feature type="chain" id="PRO_5040478165" description="Copper transport protein" evidence="6">
    <location>
        <begin position="23"/>
        <end position="212"/>
    </location>
</feature>
<comment type="caution">
    <text evidence="7">The sequence shown here is derived from an EMBL/GenBank/DDBJ whole genome shotgun (WGS) entry which is preliminary data.</text>
</comment>
<evidence type="ECO:0000313" key="7">
    <source>
        <dbReference type="EMBL" id="KAG5641377.1"/>
    </source>
</evidence>
<dbReference type="OrthoDB" id="73901at2759"/>
<evidence type="ECO:0000313" key="8">
    <source>
        <dbReference type="Proteomes" id="UP000775547"/>
    </source>
</evidence>
<organism evidence="7 8">
    <name type="scientific">Asterophora parasitica</name>
    <dbReference type="NCBI Taxonomy" id="117018"/>
    <lineage>
        <taxon>Eukaryota</taxon>
        <taxon>Fungi</taxon>
        <taxon>Dikarya</taxon>
        <taxon>Basidiomycota</taxon>
        <taxon>Agaricomycotina</taxon>
        <taxon>Agaricomycetes</taxon>
        <taxon>Agaricomycetidae</taxon>
        <taxon>Agaricales</taxon>
        <taxon>Tricholomatineae</taxon>
        <taxon>Lyophyllaceae</taxon>
        <taxon>Asterophora</taxon>
    </lineage>
</organism>
<dbReference type="Pfam" id="PF04145">
    <property type="entry name" value="Ctr"/>
    <property type="match status" value="1"/>
</dbReference>
<evidence type="ECO:0000256" key="1">
    <source>
        <dbReference type="ARBA" id="ARBA00004141"/>
    </source>
</evidence>
<reference evidence="7" key="1">
    <citation type="submission" date="2020-07" db="EMBL/GenBank/DDBJ databases">
        <authorList>
            <person name="Nieuwenhuis M."/>
            <person name="Van De Peppel L.J.J."/>
        </authorList>
    </citation>
    <scope>NUCLEOTIDE SEQUENCE</scope>
    <source>
        <strain evidence="7">AP01</strain>
        <tissue evidence="7">Mycelium</tissue>
    </source>
</reference>
<keyword evidence="5" id="KW-0187">Copper transport</keyword>
<evidence type="ECO:0000256" key="4">
    <source>
        <dbReference type="ARBA" id="ARBA00023136"/>
    </source>
</evidence>
<sequence length="212" mass="22785">MPPSFLPVLLLGLLSTALLASAHDHGGHSGSSGGHVHLTAFLHFSPAADTLWVYGWIPTRPGPIFGACVGLFLLGIAERWVSAVRAGVEAGVRREAVWKERVLSAQSLKQKQDPACADTFAPLIPTIFMRPGTTAPFVLEHAYARFVIHIAQQAFAVLFMLTLMSFQVGFILSQAAGAGVGEMLYGRFIDAALAGIQEDEDEEDEQAEAKDK</sequence>
<keyword evidence="5" id="KW-0186">Copper</keyword>
<keyword evidence="2" id="KW-0812">Transmembrane</keyword>
<reference evidence="7" key="2">
    <citation type="submission" date="2021-10" db="EMBL/GenBank/DDBJ databases">
        <title>Phylogenomics reveals ancestral predisposition of the termite-cultivated fungus Termitomyces towards a domesticated lifestyle.</title>
        <authorList>
            <person name="Auxier B."/>
            <person name="Grum-Grzhimaylo A."/>
            <person name="Cardenas M.E."/>
            <person name="Lodge J.D."/>
            <person name="Laessoe T."/>
            <person name="Pedersen O."/>
            <person name="Smith M.E."/>
            <person name="Kuyper T.W."/>
            <person name="Franco-Molano E.A."/>
            <person name="Baroni T.J."/>
            <person name="Aanen D.K."/>
        </authorList>
    </citation>
    <scope>NUCLEOTIDE SEQUENCE</scope>
    <source>
        <strain evidence="7">AP01</strain>
        <tissue evidence="7">Mycelium</tissue>
    </source>
</reference>
<keyword evidence="4 5" id="KW-0472">Membrane</keyword>
<dbReference type="AlphaFoldDB" id="A0A9P7G607"/>
<dbReference type="PANTHER" id="PTHR12483">
    <property type="entry name" value="SOLUTE CARRIER FAMILY 31 COPPER TRANSPORTERS"/>
    <property type="match status" value="1"/>
</dbReference>